<sequence>MMKRPWCLIRKIALSLCFSSAVRPLIQSSLRLPFSLNIVRAIESRGHYGLLAALSTERAPRGAVYLTTNGFSPGKTVQKEVDSESAPVVSGSTRSEKPVVNRLLSKVELESLLDNGPIQQTRISKYQYSTTAQRAYDNHHKIRHRRGVYFAVRGNTIDPKRIVVTFSQVNSFENDVRYPITHLARIADVELHESLVLAVQPRTDDSSAFSELTSVDAVAKYQSFIKDLLNHYNLAAETITWLADNSNYSVLVELRKRFQTSSSILLCGNIDGTSLQKYAPVTLAGLPGMEGNSKVDFGQPLHAPVDFLVATSVDSDALSSDLLGSVLTSQRNLVIIDFANAQDRTWSVGEATIDTLLRYSLGICSARPGPPVNELRAFSDDDFLGFQLRIDHDWNYSTTETQWFLEISYERMRYLLNLSEHRLPFVKYTNGRQRVAKNFALPNRVLGARSFNSELGIASHGVTPHTQR</sequence>
<evidence type="ECO:0000256" key="1">
    <source>
        <dbReference type="SAM" id="SignalP"/>
    </source>
</evidence>
<name>A0A2H1IIE2_9MICO</name>
<dbReference type="Proteomes" id="UP000234433">
    <property type="component" value="Unassembled WGS sequence"/>
</dbReference>
<dbReference type="EMBL" id="FXZD01000002">
    <property type="protein sequence ID" value="SMX74742.1"/>
    <property type="molecule type" value="Genomic_DNA"/>
</dbReference>
<protein>
    <submittedName>
        <fullName evidence="2">Uncharacterized protein</fullName>
    </submittedName>
</protein>
<keyword evidence="1" id="KW-0732">Signal</keyword>
<evidence type="ECO:0000313" key="3">
    <source>
        <dbReference type="Proteomes" id="UP000234433"/>
    </source>
</evidence>
<feature type="chain" id="PRO_5013668684" evidence="1">
    <location>
        <begin position="22"/>
        <end position="468"/>
    </location>
</feature>
<accession>A0A2H1IIE2</accession>
<proteinExistence type="predicted"/>
<evidence type="ECO:0000313" key="2">
    <source>
        <dbReference type="EMBL" id="SMX74742.1"/>
    </source>
</evidence>
<organism evidence="2 3">
    <name type="scientific">Brevibacterium antiquum CNRZ 918</name>
    <dbReference type="NCBI Taxonomy" id="1255637"/>
    <lineage>
        <taxon>Bacteria</taxon>
        <taxon>Bacillati</taxon>
        <taxon>Actinomycetota</taxon>
        <taxon>Actinomycetes</taxon>
        <taxon>Micrococcales</taxon>
        <taxon>Brevibacteriaceae</taxon>
        <taxon>Brevibacterium</taxon>
    </lineage>
</organism>
<gene>
    <name evidence="2" type="ORF">BANT918_01015</name>
</gene>
<feature type="signal peptide" evidence="1">
    <location>
        <begin position="1"/>
        <end position="21"/>
    </location>
</feature>
<dbReference type="AlphaFoldDB" id="A0A2H1IIE2"/>
<reference evidence="2 3" key="1">
    <citation type="submission" date="2017-03" db="EMBL/GenBank/DDBJ databases">
        <authorList>
            <person name="Afonso C.L."/>
            <person name="Miller P.J."/>
            <person name="Scott M.A."/>
            <person name="Spackman E."/>
            <person name="Goraichik I."/>
            <person name="Dimitrov K.M."/>
            <person name="Suarez D.L."/>
            <person name="Swayne D.E."/>
        </authorList>
    </citation>
    <scope>NUCLEOTIDE SEQUENCE [LARGE SCALE GENOMIC DNA]</scope>
    <source>
        <strain evidence="2 3">CNRZ 918</strain>
    </source>
</reference>